<keyword evidence="7" id="KW-1133">Transmembrane helix</keyword>
<keyword evidence="7" id="KW-0472">Membrane</keyword>
<feature type="transmembrane region" description="Helical" evidence="7">
    <location>
        <begin position="33"/>
        <end position="59"/>
    </location>
</feature>
<gene>
    <name evidence="9" type="ORF">I3517_17425</name>
</gene>
<dbReference type="EMBL" id="JAECSB010000061">
    <property type="protein sequence ID" value="MBH5144392.1"/>
    <property type="molecule type" value="Genomic_DNA"/>
</dbReference>
<dbReference type="GeneID" id="93806508"/>
<feature type="domain" description="Peptidase M48" evidence="8">
    <location>
        <begin position="124"/>
        <end position="194"/>
    </location>
</feature>
<dbReference type="Pfam" id="PF01435">
    <property type="entry name" value="Peptidase_M48"/>
    <property type="match status" value="1"/>
</dbReference>
<organism evidence="9 10">
    <name type="scientific">Rhodococcus erythropolis</name>
    <name type="common">Arthrobacter picolinophilus</name>
    <dbReference type="NCBI Taxonomy" id="1833"/>
    <lineage>
        <taxon>Bacteria</taxon>
        <taxon>Bacillati</taxon>
        <taxon>Actinomycetota</taxon>
        <taxon>Actinomycetes</taxon>
        <taxon>Mycobacteriales</taxon>
        <taxon>Nocardiaceae</taxon>
        <taxon>Rhodococcus</taxon>
        <taxon>Rhodococcus erythropolis group</taxon>
    </lineage>
</organism>
<keyword evidence="3 6" id="KW-0378">Hydrolase</keyword>
<evidence type="ECO:0000256" key="2">
    <source>
        <dbReference type="ARBA" id="ARBA00022723"/>
    </source>
</evidence>
<feature type="transmembrane region" description="Helical" evidence="7">
    <location>
        <begin position="93"/>
        <end position="111"/>
    </location>
</feature>
<keyword evidence="10" id="KW-1185">Reference proteome</keyword>
<dbReference type="AlphaFoldDB" id="A0A8I1D7N7"/>
<evidence type="ECO:0000256" key="1">
    <source>
        <dbReference type="ARBA" id="ARBA00022670"/>
    </source>
</evidence>
<dbReference type="PANTHER" id="PTHR34978">
    <property type="entry name" value="POSSIBLE SENSOR-TRANSDUCER PROTEIN BLAR"/>
    <property type="match status" value="1"/>
</dbReference>
<dbReference type="CDD" id="cd07326">
    <property type="entry name" value="M56_BlaR1_MecR1_like"/>
    <property type="match status" value="1"/>
</dbReference>
<dbReference type="InterPro" id="IPR001915">
    <property type="entry name" value="Peptidase_M48"/>
</dbReference>
<reference evidence="9 10" key="1">
    <citation type="submission" date="2020-12" db="EMBL/GenBank/DDBJ databases">
        <title>Draft genome sequence of furan degrading bacterial strain FUR100.</title>
        <authorList>
            <person name="Woiski C."/>
        </authorList>
    </citation>
    <scope>NUCLEOTIDE SEQUENCE [LARGE SCALE GENOMIC DNA]</scope>
    <source>
        <strain evidence="9 10">FUR100</strain>
    </source>
</reference>
<comment type="cofactor">
    <cofactor evidence="6">
        <name>Zn(2+)</name>
        <dbReference type="ChEBI" id="CHEBI:29105"/>
    </cofactor>
    <text evidence="6">Binds 1 zinc ion per subunit.</text>
</comment>
<dbReference type="GO" id="GO:0046872">
    <property type="term" value="F:metal ion binding"/>
    <property type="evidence" value="ECO:0007669"/>
    <property type="project" value="UniProtKB-KW"/>
</dbReference>
<evidence type="ECO:0000313" key="10">
    <source>
        <dbReference type="Proteomes" id="UP000627573"/>
    </source>
</evidence>
<comment type="similarity">
    <text evidence="6">Belongs to the peptidase M48 family.</text>
</comment>
<dbReference type="PANTHER" id="PTHR34978:SF3">
    <property type="entry name" value="SLR0241 PROTEIN"/>
    <property type="match status" value="1"/>
</dbReference>
<evidence type="ECO:0000313" key="9">
    <source>
        <dbReference type="EMBL" id="MBH5144392.1"/>
    </source>
</evidence>
<evidence type="ECO:0000256" key="3">
    <source>
        <dbReference type="ARBA" id="ARBA00022801"/>
    </source>
</evidence>
<evidence type="ECO:0000256" key="5">
    <source>
        <dbReference type="ARBA" id="ARBA00023049"/>
    </source>
</evidence>
<dbReference type="InterPro" id="IPR052173">
    <property type="entry name" value="Beta-lactam_resp_regulator"/>
</dbReference>
<dbReference type="GO" id="GO:0006508">
    <property type="term" value="P:proteolysis"/>
    <property type="evidence" value="ECO:0007669"/>
    <property type="project" value="UniProtKB-KW"/>
</dbReference>
<proteinExistence type="inferred from homology"/>
<dbReference type="Proteomes" id="UP000627573">
    <property type="component" value="Unassembled WGS sequence"/>
</dbReference>
<keyword evidence="2" id="KW-0479">Metal-binding</keyword>
<protein>
    <submittedName>
        <fullName evidence="9">M56 family metallopeptidase</fullName>
    </submittedName>
</protein>
<accession>A0A8I1D7N7</accession>
<dbReference type="RefSeq" id="WP_003944663.1">
    <property type="nucleotide sequence ID" value="NZ_JADOEI010000012.1"/>
</dbReference>
<evidence type="ECO:0000256" key="7">
    <source>
        <dbReference type="SAM" id="Phobius"/>
    </source>
</evidence>
<keyword evidence="4 6" id="KW-0862">Zinc</keyword>
<feature type="transmembrane region" description="Helical" evidence="7">
    <location>
        <begin position="283"/>
        <end position="307"/>
    </location>
</feature>
<keyword evidence="7" id="KW-0812">Transmembrane</keyword>
<evidence type="ECO:0000259" key="8">
    <source>
        <dbReference type="Pfam" id="PF01435"/>
    </source>
</evidence>
<evidence type="ECO:0000256" key="6">
    <source>
        <dbReference type="RuleBase" id="RU003983"/>
    </source>
</evidence>
<name>A0A8I1D7N7_RHOER</name>
<sequence>MTLAAVLFLGAVLIGAFMPKVLRRFESTTLAPAAILAAWIGSIVGLGFLAVSAVVILLWPSHAPAEGLSEALVRCFTAFQHAMAPWIGEALAVGGVAVTALIAARSLFLAHRQHKGRAKVRDYHRDVVSIIARADPASDDVLWLDHPMPMAYSVAGRPGFVVATKGLSDCLTASEREAVIAHERAHLRGQHHRIINVCEVFAKALPVIPLFKAAPAAVRRLVELAADDRAAQATSPDAVRSALRVVATSPLPQPVWTLGLGDDEIAVRLVRLQADSRIRATKLVCISAAMLPMIVPVIAALTTMVVFSASAHALVT</sequence>
<keyword evidence="1 6" id="KW-0645">Protease</keyword>
<comment type="caution">
    <text evidence="9">The sequence shown here is derived from an EMBL/GenBank/DDBJ whole genome shotgun (WGS) entry which is preliminary data.</text>
</comment>
<dbReference type="Gene3D" id="3.30.2010.10">
    <property type="entry name" value="Metalloproteases ('zincins'), catalytic domain"/>
    <property type="match status" value="1"/>
</dbReference>
<keyword evidence="5 6" id="KW-0482">Metalloprotease</keyword>
<evidence type="ECO:0000256" key="4">
    <source>
        <dbReference type="ARBA" id="ARBA00022833"/>
    </source>
</evidence>
<dbReference type="GO" id="GO:0004222">
    <property type="term" value="F:metalloendopeptidase activity"/>
    <property type="evidence" value="ECO:0007669"/>
    <property type="project" value="InterPro"/>
</dbReference>